<comment type="caution">
    <text evidence="9">The sequence shown here is derived from an EMBL/GenBank/DDBJ whole genome shotgun (WGS) entry which is preliminary data.</text>
</comment>
<dbReference type="SUPFAM" id="SSF46894">
    <property type="entry name" value="C-terminal effector domain of the bipartite response regulators"/>
    <property type="match status" value="1"/>
</dbReference>
<dbReference type="Gene3D" id="3.40.50.2300">
    <property type="match status" value="1"/>
</dbReference>
<dbReference type="Gene3D" id="1.10.10.10">
    <property type="entry name" value="Winged helix-like DNA-binding domain superfamily/Winged helix DNA-binding domain"/>
    <property type="match status" value="1"/>
</dbReference>
<dbReference type="GO" id="GO:0003677">
    <property type="term" value="F:DNA binding"/>
    <property type="evidence" value="ECO:0007669"/>
    <property type="project" value="UniProtKB-KW"/>
</dbReference>
<dbReference type="GO" id="GO:0000160">
    <property type="term" value="P:phosphorelay signal transduction system"/>
    <property type="evidence" value="ECO:0007669"/>
    <property type="project" value="UniProtKB-KW"/>
</dbReference>
<dbReference type="Proteomes" id="UP000682811">
    <property type="component" value="Unassembled WGS sequence"/>
</dbReference>
<evidence type="ECO:0000256" key="5">
    <source>
        <dbReference type="ARBA" id="ARBA00023163"/>
    </source>
</evidence>
<dbReference type="InterPro" id="IPR036388">
    <property type="entry name" value="WH-like_DNA-bd_sf"/>
</dbReference>
<dbReference type="AlphaFoldDB" id="A0A920CRY6"/>
<dbReference type="InterPro" id="IPR016032">
    <property type="entry name" value="Sig_transdc_resp-reg_C-effctor"/>
</dbReference>
<dbReference type="InterPro" id="IPR011006">
    <property type="entry name" value="CheY-like_superfamily"/>
</dbReference>
<evidence type="ECO:0000256" key="4">
    <source>
        <dbReference type="ARBA" id="ARBA00023125"/>
    </source>
</evidence>
<dbReference type="PRINTS" id="PR00038">
    <property type="entry name" value="HTHLUXR"/>
</dbReference>
<dbReference type="PANTHER" id="PTHR43214">
    <property type="entry name" value="TWO-COMPONENT RESPONSE REGULATOR"/>
    <property type="match status" value="1"/>
</dbReference>
<dbReference type="Pfam" id="PF00196">
    <property type="entry name" value="GerE"/>
    <property type="match status" value="1"/>
</dbReference>
<keyword evidence="4 9" id="KW-0238">DNA-binding</keyword>
<dbReference type="PROSITE" id="PS50043">
    <property type="entry name" value="HTH_LUXR_2"/>
    <property type="match status" value="1"/>
</dbReference>
<dbReference type="PROSITE" id="PS50110">
    <property type="entry name" value="RESPONSE_REGULATORY"/>
    <property type="match status" value="1"/>
</dbReference>
<dbReference type="SMART" id="SM00448">
    <property type="entry name" value="REC"/>
    <property type="match status" value="1"/>
</dbReference>
<dbReference type="SMART" id="SM00421">
    <property type="entry name" value="HTH_LUXR"/>
    <property type="match status" value="1"/>
</dbReference>
<keyword evidence="1 6" id="KW-0597">Phosphoprotein</keyword>
<keyword evidence="3" id="KW-0805">Transcription regulation</keyword>
<dbReference type="Pfam" id="PF00072">
    <property type="entry name" value="Response_reg"/>
    <property type="match status" value="1"/>
</dbReference>
<dbReference type="InterPro" id="IPR058245">
    <property type="entry name" value="NreC/VraR/RcsB-like_REC"/>
</dbReference>
<evidence type="ECO:0000256" key="1">
    <source>
        <dbReference type="ARBA" id="ARBA00022553"/>
    </source>
</evidence>
<reference evidence="9 10" key="1">
    <citation type="submission" date="2021-03" db="EMBL/GenBank/DDBJ databases">
        <title>Antimicrobial resistance genes in bacteria isolated from Japanese honey, and their potential for conferring macrolide and lincosamide resistance in the American foulbrood pathogen Paenibacillus larvae.</title>
        <authorList>
            <person name="Okamoto M."/>
            <person name="Kumagai M."/>
            <person name="Kanamori H."/>
            <person name="Takamatsu D."/>
        </authorList>
    </citation>
    <scope>NUCLEOTIDE SEQUENCE [LARGE SCALE GENOMIC DNA]</scope>
    <source>
        <strain evidence="9 10">J34TS1</strain>
    </source>
</reference>
<organism evidence="9 10">
    <name type="scientific">Paenibacillus azoreducens</name>
    <dbReference type="NCBI Taxonomy" id="116718"/>
    <lineage>
        <taxon>Bacteria</taxon>
        <taxon>Bacillati</taxon>
        <taxon>Bacillota</taxon>
        <taxon>Bacilli</taxon>
        <taxon>Bacillales</taxon>
        <taxon>Paenibacillaceae</taxon>
        <taxon>Paenibacillus</taxon>
    </lineage>
</organism>
<feature type="modified residue" description="4-aspartylphosphate" evidence="6">
    <location>
        <position position="80"/>
    </location>
</feature>
<dbReference type="CDD" id="cd17535">
    <property type="entry name" value="REC_NarL-like"/>
    <property type="match status" value="1"/>
</dbReference>
<feature type="domain" description="HTH luxR-type" evidence="7">
    <location>
        <begin position="158"/>
        <end position="223"/>
    </location>
</feature>
<evidence type="ECO:0000256" key="2">
    <source>
        <dbReference type="ARBA" id="ARBA00023012"/>
    </source>
</evidence>
<evidence type="ECO:0000259" key="7">
    <source>
        <dbReference type="PROSITE" id="PS50043"/>
    </source>
</evidence>
<gene>
    <name evidence="9" type="ORF">J34TS1_16530</name>
</gene>
<evidence type="ECO:0000259" key="8">
    <source>
        <dbReference type="PROSITE" id="PS50110"/>
    </source>
</evidence>
<feature type="domain" description="Response regulatory" evidence="8">
    <location>
        <begin position="29"/>
        <end position="146"/>
    </location>
</feature>
<dbReference type="SUPFAM" id="SSF52172">
    <property type="entry name" value="CheY-like"/>
    <property type="match status" value="1"/>
</dbReference>
<evidence type="ECO:0000256" key="3">
    <source>
        <dbReference type="ARBA" id="ARBA00023015"/>
    </source>
</evidence>
<keyword evidence="10" id="KW-1185">Reference proteome</keyword>
<dbReference type="InterPro" id="IPR039420">
    <property type="entry name" value="WalR-like"/>
</dbReference>
<keyword evidence="2" id="KW-0902">Two-component regulatory system</keyword>
<dbReference type="InterPro" id="IPR000792">
    <property type="entry name" value="Tscrpt_reg_LuxR_C"/>
</dbReference>
<evidence type="ECO:0000256" key="6">
    <source>
        <dbReference type="PROSITE-ProRule" id="PRU00169"/>
    </source>
</evidence>
<dbReference type="InterPro" id="IPR001789">
    <property type="entry name" value="Sig_transdc_resp-reg_receiver"/>
</dbReference>
<sequence length="230" mass="26367">MNREHSEVRLSALDCPNREVKQIMDQRIKVLLLDDHPLVMEGLKNRLDREQDMQVIETFSEPLELLKSIDALKPDVAVIDISMPGMTGFDLAVEIKRTYDMEIKLIVLSGYVYDEYVQKAYEIGVHAYLSKQATYPQIINAIRQSMLGLRLVPETMTTLPRADQLTPTEKDVLKQIALEKTNKEIARELAMSQRTVEYHMAAINRKLDVKTRVGAVAKGYEMGLLERLYD</sequence>
<dbReference type="CDD" id="cd06170">
    <property type="entry name" value="LuxR_C_like"/>
    <property type="match status" value="1"/>
</dbReference>
<proteinExistence type="predicted"/>
<evidence type="ECO:0000313" key="10">
    <source>
        <dbReference type="Proteomes" id="UP000682811"/>
    </source>
</evidence>
<accession>A0A920CRY6</accession>
<dbReference type="EMBL" id="BORT01000005">
    <property type="protein sequence ID" value="GIO46888.1"/>
    <property type="molecule type" value="Genomic_DNA"/>
</dbReference>
<dbReference type="GO" id="GO:0006355">
    <property type="term" value="P:regulation of DNA-templated transcription"/>
    <property type="evidence" value="ECO:0007669"/>
    <property type="project" value="InterPro"/>
</dbReference>
<evidence type="ECO:0000313" key="9">
    <source>
        <dbReference type="EMBL" id="GIO46888.1"/>
    </source>
</evidence>
<dbReference type="PANTHER" id="PTHR43214:SF42">
    <property type="entry name" value="TRANSCRIPTIONAL REGULATORY PROTEIN DESR"/>
    <property type="match status" value="1"/>
</dbReference>
<name>A0A920CRY6_9BACL</name>
<protein>
    <submittedName>
        <fullName evidence="9">DNA-binding response regulator</fullName>
    </submittedName>
</protein>
<keyword evidence="5" id="KW-0804">Transcription</keyword>